<evidence type="ECO:0000313" key="2">
    <source>
        <dbReference type="Proteomes" id="UP001234297"/>
    </source>
</evidence>
<organism evidence="1 2">
    <name type="scientific">Persea americana</name>
    <name type="common">Avocado</name>
    <dbReference type="NCBI Taxonomy" id="3435"/>
    <lineage>
        <taxon>Eukaryota</taxon>
        <taxon>Viridiplantae</taxon>
        <taxon>Streptophyta</taxon>
        <taxon>Embryophyta</taxon>
        <taxon>Tracheophyta</taxon>
        <taxon>Spermatophyta</taxon>
        <taxon>Magnoliopsida</taxon>
        <taxon>Magnoliidae</taxon>
        <taxon>Laurales</taxon>
        <taxon>Lauraceae</taxon>
        <taxon>Persea</taxon>
    </lineage>
</organism>
<proteinExistence type="predicted"/>
<comment type="caution">
    <text evidence="1">The sequence shown here is derived from an EMBL/GenBank/DDBJ whole genome shotgun (WGS) entry which is preliminary data.</text>
</comment>
<name>A0ACC2LM98_PERAE</name>
<reference evidence="1 2" key="1">
    <citation type="journal article" date="2022" name="Hortic Res">
        <title>A haplotype resolved chromosomal level avocado genome allows analysis of novel avocado genes.</title>
        <authorList>
            <person name="Nath O."/>
            <person name="Fletcher S.J."/>
            <person name="Hayward A."/>
            <person name="Shaw L.M."/>
            <person name="Masouleh A.K."/>
            <person name="Furtado A."/>
            <person name="Henry R.J."/>
            <person name="Mitter N."/>
        </authorList>
    </citation>
    <scope>NUCLEOTIDE SEQUENCE [LARGE SCALE GENOMIC DNA]</scope>
    <source>
        <strain evidence="2">cv. Hass</strain>
    </source>
</reference>
<keyword evidence="2" id="KW-1185">Reference proteome</keyword>
<dbReference type="Proteomes" id="UP001234297">
    <property type="component" value="Chromosome 3"/>
</dbReference>
<dbReference type="EMBL" id="CM056811">
    <property type="protein sequence ID" value="KAJ8634554.1"/>
    <property type="molecule type" value="Genomic_DNA"/>
</dbReference>
<evidence type="ECO:0000313" key="1">
    <source>
        <dbReference type="EMBL" id="KAJ8634554.1"/>
    </source>
</evidence>
<sequence>MGRLASQVSSPSSVLQLQSLSSPKNRTSALYFLIGGVVLLVVSLILLITFWKYIKPTRLKKILVPSKKLKAPDFFSGNLRTVSHFDYRTLKKATRNFDPGNQLGRGGFGPVYKGVLEDGRMIAVKKLALEKSQQGESEFLAEAWKLYERSRVTDLVDPKLREDGFVERDVLQAIHVALLCTQQCPSLRPPMSEIVAILTCKGEMAVIPVKPTYLERRRRLVKNRSWEPRSRSFSSLSSNSSSFRRPYQPLTPPPPSPS</sequence>
<protein>
    <submittedName>
        <fullName evidence="1">Uncharacterized protein</fullName>
    </submittedName>
</protein>
<accession>A0ACC2LM98</accession>
<gene>
    <name evidence="1" type="ORF">MRB53_008821</name>
</gene>